<dbReference type="GO" id="GO:0090729">
    <property type="term" value="F:toxin activity"/>
    <property type="evidence" value="ECO:0007669"/>
    <property type="project" value="UniProtKB-KW"/>
</dbReference>
<dbReference type="GO" id="GO:0000287">
    <property type="term" value="F:magnesium ion binding"/>
    <property type="evidence" value="ECO:0007669"/>
    <property type="project" value="UniProtKB-UniRule"/>
</dbReference>
<sequence>MRVLDASVVIDAMAVAGPAGDSARRLVSEESWLHLPSMAGAEITSALRSMVLRGVLSAGDARVAAVRASRLRARRYPFEPFLARVWDLRDNVTVYDAWYVALAESLDAPLVTADDRLRRADGPRCEVLSPEEALVGR</sequence>
<keyword evidence="5 6" id="KW-0460">Magnesium</keyword>
<evidence type="ECO:0000256" key="1">
    <source>
        <dbReference type="ARBA" id="ARBA00022649"/>
    </source>
</evidence>
<dbReference type="SUPFAM" id="SSF88723">
    <property type="entry name" value="PIN domain-like"/>
    <property type="match status" value="1"/>
</dbReference>
<dbReference type="Proteomes" id="UP000317484">
    <property type="component" value="Unassembled WGS sequence"/>
</dbReference>
<comment type="function">
    <text evidence="6">Toxic component of a toxin-antitoxin (TA) system. An RNase.</text>
</comment>
<dbReference type="InterPro" id="IPR029060">
    <property type="entry name" value="PIN-like_dom_sf"/>
</dbReference>
<dbReference type="Gene3D" id="3.40.50.1010">
    <property type="entry name" value="5'-nuclease"/>
    <property type="match status" value="1"/>
</dbReference>
<dbReference type="AlphaFoldDB" id="A0A521CA35"/>
<gene>
    <name evidence="6" type="primary">vapC</name>
    <name evidence="8" type="ORF">SAMN06273567_102234</name>
</gene>
<protein>
    <recommendedName>
        <fullName evidence="6">Ribonuclease VapC</fullName>
        <shortName evidence="6">RNase VapC</shortName>
        <ecNumber evidence="6">3.1.-.-</ecNumber>
    </recommendedName>
    <alternativeName>
        <fullName evidence="6">Toxin VapC</fullName>
    </alternativeName>
</protein>
<evidence type="ECO:0000256" key="4">
    <source>
        <dbReference type="ARBA" id="ARBA00022801"/>
    </source>
</evidence>
<dbReference type="HAMAP" id="MF_00265">
    <property type="entry name" value="VapC_Nob1"/>
    <property type="match status" value="1"/>
</dbReference>
<evidence type="ECO:0000259" key="7">
    <source>
        <dbReference type="Pfam" id="PF01850"/>
    </source>
</evidence>
<dbReference type="RefSeq" id="WP_221888070.1">
    <property type="nucleotide sequence ID" value="NZ_FXTJ01000002.1"/>
</dbReference>
<feature type="domain" description="PIN" evidence="7">
    <location>
        <begin position="3"/>
        <end position="122"/>
    </location>
</feature>
<proteinExistence type="inferred from homology"/>
<dbReference type="EC" id="3.1.-.-" evidence="6"/>
<accession>A0A521CA35</accession>
<dbReference type="GO" id="GO:0004540">
    <property type="term" value="F:RNA nuclease activity"/>
    <property type="evidence" value="ECO:0007669"/>
    <property type="project" value="InterPro"/>
</dbReference>
<dbReference type="InterPro" id="IPR002716">
    <property type="entry name" value="PIN_dom"/>
</dbReference>
<evidence type="ECO:0000256" key="3">
    <source>
        <dbReference type="ARBA" id="ARBA00022723"/>
    </source>
</evidence>
<feature type="binding site" evidence="6">
    <location>
        <position position="5"/>
    </location>
    <ligand>
        <name>Mg(2+)</name>
        <dbReference type="ChEBI" id="CHEBI:18420"/>
    </ligand>
</feature>
<dbReference type="CDD" id="cd09873">
    <property type="entry name" value="PIN_Pae0151-like"/>
    <property type="match status" value="1"/>
</dbReference>
<dbReference type="GO" id="GO:0016787">
    <property type="term" value="F:hydrolase activity"/>
    <property type="evidence" value="ECO:0007669"/>
    <property type="project" value="UniProtKB-KW"/>
</dbReference>
<evidence type="ECO:0000256" key="6">
    <source>
        <dbReference type="HAMAP-Rule" id="MF_00265"/>
    </source>
</evidence>
<organism evidence="8 9">
    <name type="scientific">Geodermatophilus aquaeductus</name>
    <dbReference type="NCBI Taxonomy" id="1564161"/>
    <lineage>
        <taxon>Bacteria</taxon>
        <taxon>Bacillati</taxon>
        <taxon>Actinomycetota</taxon>
        <taxon>Actinomycetes</taxon>
        <taxon>Geodermatophilales</taxon>
        <taxon>Geodermatophilaceae</taxon>
        <taxon>Geodermatophilus</taxon>
    </lineage>
</organism>
<dbReference type="EMBL" id="FXTJ01000002">
    <property type="protein sequence ID" value="SMO56234.1"/>
    <property type="molecule type" value="Genomic_DNA"/>
</dbReference>
<evidence type="ECO:0000256" key="5">
    <source>
        <dbReference type="ARBA" id="ARBA00022842"/>
    </source>
</evidence>
<evidence type="ECO:0000313" key="9">
    <source>
        <dbReference type="Proteomes" id="UP000317484"/>
    </source>
</evidence>
<keyword evidence="6" id="KW-0800">Toxin</keyword>
<dbReference type="PANTHER" id="PTHR35901:SF1">
    <property type="entry name" value="EXONUCLEASE VAPC9"/>
    <property type="match status" value="1"/>
</dbReference>
<dbReference type="InterPro" id="IPR051619">
    <property type="entry name" value="TypeII_TA_RNase_PINc/VapC"/>
</dbReference>
<keyword evidence="3 6" id="KW-0479">Metal-binding</keyword>
<keyword evidence="1 6" id="KW-1277">Toxin-antitoxin system</keyword>
<dbReference type="InterPro" id="IPR044153">
    <property type="entry name" value="PIN_Pae0151-like"/>
</dbReference>
<dbReference type="PANTHER" id="PTHR35901">
    <property type="entry name" value="RIBONUCLEASE VAPC3"/>
    <property type="match status" value="1"/>
</dbReference>
<comment type="cofactor">
    <cofactor evidence="6">
        <name>Mg(2+)</name>
        <dbReference type="ChEBI" id="CHEBI:18420"/>
    </cofactor>
</comment>
<keyword evidence="4 6" id="KW-0378">Hydrolase</keyword>
<evidence type="ECO:0000256" key="2">
    <source>
        <dbReference type="ARBA" id="ARBA00022722"/>
    </source>
</evidence>
<dbReference type="Pfam" id="PF01850">
    <property type="entry name" value="PIN"/>
    <property type="match status" value="1"/>
</dbReference>
<feature type="binding site" evidence="6">
    <location>
        <position position="96"/>
    </location>
    <ligand>
        <name>Mg(2+)</name>
        <dbReference type="ChEBI" id="CHEBI:18420"/>
    </ligand>
</feature>
<dbReference type="InterPro" id="IPR022907">
    <property type="entry name" value="VapC_family"/>
</dbReference>
<comment type="similarity">
    <text evidence="6">Belongs to the PINc/VapC protein family.</text>
</comment>
<keyword evidence="9" id="KW-1185">Reference proteome</keyword>
<evidence type="ECO:0000313" key="8">
    <source>
        <dbReference type="EMBL" id="SMO56234.1"/>
    </source>
</evidence>
<keyword evidence="2 6" id="KW-0540">Nuclease</keyword>
<name>A0A521CA35_9ACTN</name>
<reference evidence="8 9" key="1">
    <citation type="submission" date="2017-05" db="EMBL/GenBank/DDBJ databases">
        <authorList>
            <person name="Varghese N."/>
            <person name="Submissions S."/>
        </authorList>
    </citation>
    <scope>NUCLEOTIDE SEQUENCE [LARGE SCALE GENOMIC DNA]</scope>
    <source>
        <strain evidence="8 9">DSM 46834</strain>
    </source>
</reference>